<evidence type="ECO:0000313" key="7">
    <source>
        <dbReference type="EMBL" id="GGJ04686.1"/>
    </source>
</evidence>
<accession>A0A917K8K7</accession>
<evidence type="ECO:0000256" key="5">
    <source>
        <dbReference type="SAM" id="Phobius"/>
    </source>
</evidence>
<organism evidence="7 8">
    <name type="scientific">Neoroseomonas lacus</name>
    <dbReference type="NCBI Taxonomy" id="287609"/>
    <lineage>
        <taxon>Bacteria</taxon>
        <taxon>Pseudomonadati</taxon>
        <taxon>Pseudomonadota</taxon>
        <taxon>Alphaproteobacteria</taxon>
        <taxon>Acetobacterales</taxon>
        <taxon>Acetobacteraceae</taxon>
        <taxon>Neoroseomonas</taxon>
    </lineage>
</organism>
<comment type="subcellular location">
    <subcellularLocation>
        <location evidence="1">Membrane</location>
    </subcellularLocation>
</comment>
<keyword evidence="3 5" id="KW-1133">Transmembrane helix</keyword>
<keyword evidence="2 5" id="KW-0812">Transmembrane</keyword>
<gene>
    <name evidence="7" type="ORF">GCM10011320_09490</name>
</gene>
<dbReference type="InterPro" id="IPR023408">
    <property type="entry name" value="MscS_beta-dom_sf"/>
</dbReference>
<evidence type="ECO:0000256" key="4">
    <source>
        <dbReference type="ARBA" id="ARBA00023136"/>
    </source>
</evidence>
<comment type="caution">
    <text evidence="7">The sequence shown here is derived from an EMBL/GenBank/DDBJ whole genome shotgun (WGS) entry which is preliminary data.</text>
</comment>
<evidence type="ECO:0000313" key="8">
    <source>
        <dbReference type="Proteomes" id="UP000661507"/>
    </source>
</evidence>
<feature type="transmembrane region" description="Helical" evidence="5">
    <location>
        <begin position="267"/>
        <end position="289"/>
    </location>
</feature>
<feature type="transmembrane region" description="Helical" evidence="5">
    <location>
        <begin position="195"/>
        <end position="216"/>
    </location>
</feature>
<dbReference type="SUPFAM" id="SSF50182">
    <property type="entry name" value="Sm-like ribonucleoproteins"/>
    <property type="match status" value="1"/>
</dbReference>
<evidence type="ECO:0000256" key="1">
    <source>
        <dbReference type="ARBA" id="ARBA00004370"/>
    </source>
</evidence>
<dbReference type="InterPro" id="IPR006685">
    <property type="entry name" value="MscS_channel_2nd"/>
</dbReference>
<reference evidence="7" key="2">
    <citation type="submission" date="2020-09" db="EMBL/GenBank/DDBJ databases">
        <authorList>
            <person name="Sun Q."/>
            <person name="Zhou Y."/>
        </authorList>
    </citation>
    <scope>NUCLEOTIDE SEQUENCE</scope>
    <source>
        <strain evidence="7">CGMCC 1.3617</strain>
    </source>
</reference>
<dbReference type="EMBL" id="BMKW01000002">
    <property type="protein sequence ID" value="GGJ04686.1"/>
    <property type="molecule type" value="Genomic_DNA"/>
</dbReference>
<evidence type="ECO:0000256" key="3">
    <source>
        <dbReference type="ARBA" id="ARBA00022989"/>
    </source>
</evidence>
<feature type="transmembrane region" description="Helical" evidence="5">
    <location>
        <begin position="335"/>
        <end position="355"/>
    </location>
</feature>
<dbReference type="Gene3D" id="2.30.30.60">
    <property type="match status" value="1"/>
</dbReference>
<dbReference type="GO" id="GO:0008381">
    <property type="term" value="F:mechanosensitive monoatomic ion channel activity"/>
    <property type="evidence" value="ECO:0007669"/>
    <property type="project" value="UniProtKB-ARBA"/>
</dbReference>
<evidence type="ECO:0000259" key="6">
    <source>
        <dbReference type="Pfam" id="PF00924"/>
    </source>
</evidence>
<dbReference type="Gene3D" id="1.10.287.1260">
    <property type="match status" value="1"/>
</dbReference>
<name>A0A917K8K7_9PROT</name>
<keyword evidence="8" id="KW-1185">Reference proteome</keyword>
<dbReference type="PANTHER" id="PTHR30566">
    <property type="entry name" value="YNAI-RELATED MECHANOSENSITIVE ION CHANNEL"/>
    <property type="match status" value="1"/>
</dbReference>
<feature type="transmembrane region" description="Helical" evidence="5">
    <location>
        <begin position="309"/>
        <end position="328"/>
    </location>
</feature>
<dbReference type="InterPro" id="IPR010920">
    <property type="entry name" value="LSM_dom_sf"/>
</dbReference>
<protein>
    <recommendedName>
        <fullName evidence="6">Mechanosensitive ion channel MscS domain-containing protein</fullName>
    </recommendedName>
</protein>
<dbReference type="GO" id="GO:0016020">
    <property type="term" value="C:membrane"/>
    <property type="evidence" value="ECO:0007669"/>
    <property type="project" value="UniProtKB-SubCell"/>
</dbReference>
<dbReference type="Proteomes" id="UP000661507">
    <property type="component" value="Unassembled WGS sequence"/>
</dbReference>
<dbReference type="Pfam" id="PF00924">
    <property type="entry name" value="MS_channel_2nd"/>
    <property type="match status" value="1"/>
</dbReference>
<feature type="domain" description="Mechanosensitive ion channel MscS" evidence="6">
    <location>
        <begin position="358"/>
        <end position="423"/>
    </location>
</feature>
<sequence>MTACRLSSAAGLQSELDTSSPISTYRSFIAETQRIEGLFRAYQQNPTYANEIAVARAHLRLGTAVFDLREVPAATRLKHAATGVGYLADILNRLPEYTGGSPSGDPPAHWTLPGTEIRLVRLTDGVRAGDYVFSAHTLATLPSWHADIINDPPVRDTVIFNWRGMQRSATGPLLSHLPTNSLPAFLHFTIDETPLWKALATLLAFLVTLGVTSMWWRRVRQWSAQLSPWKSYAVSFTTPLLMAALAVLTYSFVLFEVIPTGIVSDIGMLTVVIILYIAAAWAAWLGWWLLAEAVVASPLFSNEMYDANLIRLVARVGSLLCAGGLLMLGANDIGIPALGLLAGVSIGGVALALAAQSTVENLYGGVSIFADRPFRVGDIIAFGSATGQVVSIGPRSSRIRASDGRITTVPNADLAKTHVTNLSARERWTFQHRIGVPRHTKRERILALLEDIQAKLEAHESVAILPGWPRARLVAVTETSLEIDIAAQILTSQEATFLEVQQELILVILSSLDGVGAYEPVSDMPASNSNAEPL</sequence>
<keyword evidence="4 5" id="KW-0472">Membrane</keyword>
<feature type="transmembrane region" description="Helical" evidence="5">
    <location>
        <begin position="236"/>
        <end position="255"/>
    </location>
</feature>
<evidence type="ECO:0000256" key="2">
    <source>
        <dbReference type="ARBA" id="ARBA00022692"/>
    </source>
</evidence>
<dbReference type="AlphaFoldDB" id="A0A917K8K7"/>
<reference evidence="7" key="1">
    <citation type="journal article" date="2014" name="Int. J. Syst. Evol. Microbiol.">
        <title>Complete genome sequence of Corynebacterium casei LMG S-19264T (=DSM 44701T), isolated from a smear-ripened cheese.</title>
        <authorList>
            <consortium name="US DOE Joint Genome Institute (JGI-PGF)"/>
            <person name="Walter F."/>
            <person name="Albersmeier A."/>
            <person name="Kalinowski J."/>
            <person name="Ruckert C."/>
        </authorList>
    </citation>
    <scope>NUCLEOTIDE SEQUENCE</scope>
    <source>
        <strain evidence="7">CGMCC 1.3617</strain>
    </source>
</reference>
<dbReference type="PANTHER" id="PTHR30566:SF5">
    <property type="entry name" value="MECHANOSENSITIVE ION CHANNEL PROTEIN 1, MITOCHONDRIAL-RELATED"/>
    <property type="match status" value="1"/>
</dbReference>
<proteinExistence type="predicted"/>